<dbReference type="EMBL" id="FAOZ01000037">
    <property type="protein sequence ID" value="CUU60249.1"/>
    <property type="molecule type" value="Genomic_DNA"/>
</dbReference>
<dbReference type="InterPro" id="IPR001497">
    <property type="entry name" value="MethylDNA_cys_MeTrfase_AS"/>
</dbReference>
<organism evidence="13 14">
    <name type="scientific">Parafrankia irregularis</name>
    <dbReference type="NCBI Taxonomy" id="795642"/>
    <lineage>
        <taxon>Bacteria</taxon>
        <taxon>Bacillati</taxon>
        <taxon>Actinomycetota</taxon>
        <taxon>Actinomycetes</taxon>
        <taxon>Frankiales</taxon>
        <taxon>Frankiaceae</taxon>
        <taxon>Parafrankia</taxon>
    </lineage>
</organism>
<dbReference type="Pfam" id="PF02870">
    <property type="entry name" value="Methyltransf_1N"/>
    <property type="match status" value="1"/>
</dbReference>
<comment type="miscellaneous">
    <text evidence="9">This enzyme catalyzes only one turnover and therefore is not strictly catalytic. According to one definition, an enzyme is a biocatalyst that acts repeatedly and over many reaction cycles.</text>
</comment>
<keyword evidence="3 9" id="KW-0963">Cytoplasm</keyword>
<dbReference type="InterPro" id="IPR036388">
    <property type="entry name" value="WH-like_DNA-bd_sf"/>
</dbReference>
<accession>A0A0S4QYE9</accession>
<dbReference type="Gene3D" id="1.10.10.10">
    <property type="entry name" value="Winged helix-like DNA-binding domain superfamily/Winged helix DNA-binding domain"/>
    <property type="match status" value="1"/>
</dbReference>
<dbReference type="HAMAP" id="MF_00772">
    <property type="entry name" value="OGT"/>
    <property type="match status" value="1"/>
</dbReference>
<dbReference type="AlphaFoldDB" id="A0A0S4QYE9"/>
<feature type="domain" description="Methylated-DNA-[protein]-cysteine S-methyltransferase DNA binding" evidence="11">
    <location>
        <begin position="102"/>
        <end position="181"/>
    </location>
</feature>
<evidence type="ECO:0000313" key="13">
    <source>
        <dbReference type="EMBL" id="CUU60249.1"/>
    </source>
</evidence>
<dbReference type="GO" id="GO:0006307">
    <property type="term" value="P:DNA alkylation repair"/>
    <property type="evidence" value="ECO:0007669"/>
    <property type="project" value="UniProtKB-UniRule"/>
</dbReference>
<evidence type="ECO:0000259" key="11">
    <source>
        <dbReference type="Pfam" id="PF01035"/>
    </source>
</evidence>
<proteinExistence type="inferred from homology"/>
<dbReference type="GO" id="GO:0005737">
    <property type="term" value="C:cytoplasm"/>
    <property type="evidence" value="ECO:0007669"/>
    <property type="project" value="UniProtKB-SubCell"/>
</dbReference>
<sequence length="189" mass="20306">MIGDTQVPEHSLQVMSPARASRPNVSGRIHTVVDSPIGPITLVGRDGAIVGLFMDGGRHVPDPAWFGDRDDSAFAAAADQLAEYFAGRRTTFDLPLRPAGTEFQREVWSALRDIPYAQTISYGELARRIGQPRASRAVGLANGRNPISIIVPCHRVIGANGSLTGYGGGLERKRHLLALEQRSAGISLL</sequence>
<evidence type="ECO:0000256" key="9">
    <source>
        <dbReference type="HAMAP-Rule" id="MF_00772"/>
    </source>
</evidence>
<comment type="similarity">
    <text evidence="2 9">Belongs to the MGMT family.</text>
</comment>
<evidence type="ECO:0000256" key="2">
    <source>
        <dbReference type="ARBA" id="ARBA00008711"/>
    </source>
</evidence>
<dbReference type="InterPro" id="IPR008332">
    <property type="entry name" value="MethylG_MeTrfase_N"/>
</dbReference>
<feature type="active site" description="Nucleophile; methyl group acceptor" evidence="9">
    <location>
        <position position="153"/>
    </location>
</feature>
<keyword evidence="7 9" id="KW-0234">DNA repair</keyword>
<evidence type="ECO:0000256" key="8">
    <source>
        <dbReference type="ARBA" id="ARBA00049348"/>
    </source>
</evidence>
<evidence type="ECO:0000256" key="7">
    <source>
        <dbReference type="ARBA" id="ARBA00023204"/>
    </source>
</evidence>
<evidence type="ECO:0000256" key="3">
    <source>
        <dbReference type="ARBA" id="ARBA00022490"/>
    </source>
</evidence>
<dbReference type="CDD" id="cd06445">
    <property type="entry name" value="ATase"/>
    <property type="match status" value="1"/>
</dbReference>
<evidence type="ECO:0000256" key="1">
    <source>
        <dbReference type="ARBA" id="ARBA00001286"/>
    </source>
</evidence>
<evidence type="ECO:0000256" key="5">
    <source>
        <dbReference type="ARBA" id="ARBA00022679"/>
    </source>
</evidence>
<dbReference type="Gene3D" id="3.30.160.70">
    <property type="entry name" value="Methylated DNA-protein cysteine methyltransferase domain"/>
    <property type="match status" value="1"/>
</dbReference>
<evidence type="ECO:0000256" key="6">
    <source>
        <dbReference type="ARBA" id="ARBA00022763"/>
    </source>
</evidence>
<feature type="region of interest" description="Disordered" evidence="10">
    <location>
        <begin position="1"/>
        <end position="25"/>
    </location>
</feature>
<dbReference type="PANTHER" id="PTHR10815">
    <property type="entry name" value="METHYLATED-DNA--PROTEIN-CYSTEINE METHYLTRANSFERASE"/>
    <property type="match status" value="1"/>
</dbReference>
<dbReference type="PANTHER" id="PTHR10815:SF5">
    <property type="entry name" value="METHYLATED-DNA--PROTEIN-CYSTEINE METHYLTRANSFERASE"/>
    <property type="match status" value="1"/>
</dbReference>
<comment type="catalytic activity">
    <reaction evidence="8 9">
        <text>a 6-O-methyl-2'-deoxyguanosine in DNA + L-cysteinyl-[protein] = S-methyl-L-cysteinyl-[protein] + a 2'-deoxyguanosine in DNA</text>
        <dbReference type="Rhea" id="RHEA:24000"/>
        <dbReference type="Rhea" id="RHEA-COMP:10131"/>
        <dbReference type="Rhea" id="RHEA-COMP:10132"/>
        <dbReference type="Rhea" id="RHEA-COMP:11367"/>
        <dbReference type="Rhea" id="RHEA-COMP:11368"/>
        <dbReference type="ChEBI" id="CHEBI:29950"/>
        <dbReference type="ChEBI" id="CHEBI:82612"/>
        <dbReference type="ChEBI" id="CHEBI:85445"/>
        <dbReference type="ChEBI" id="CHEBI:85448"/>
        <dbReference type="EC" id="2.1.1.63"/>
    </reaction>
</comment>
<dbReference type="SUPFAM" id="SSF53155">
    <property type="entry name" value="Methylated DNA-protein cysteine methyltransferase domain"/>
    <property type="match status" value="1"/>
</dbReference>
<comment type="catalytic activity">
    <reaction evidence="1 9">
        <text>a 4-O-methyl-thymidine in DNA + L-cysteinyl-[protein] = a thymidine in DNA + S-methyl-L-cysteinyl-[protein]</text>
        <dbReference type="Rhea" id="RHEA:53428"/>
        <dbReference type="Rhea" id="RHEA-COMP:10131"/>
        <dbReference type="Rhea" id="RHEA-COMP:10132"/>
        <dbReference type="Rhea" id="RHEA-COMP:13555"/>
        <dbReference type="Rhea" id="RHEA-COMP:13556"/>
        <dbReference type="ChEBI" id="CHEBI:29950"/>
        <dbReference type="ChEBI" id="CHEBI:82612"/>
        <dbReference type="ChEBI" id="CHEBI:137386"/>
        <dbReference type="ChEBI" id="CHEBI:137387"/>
        <dbReference type="EC" id="2.1.1.63"/>
    </reaction>
</comment>
<feature type="domain" description="Methylguanine DNA methyltransferase ribonuclease-like" evidence="12">
    <location>
        <begin position="30"/>
        <end position="98"/>
    </location>
</feature>
<dbReference type="EC" id="2.1.1.63" evidence="9"/>
<dbReference type="FunFam" id="1.10.10.10:FF:000214">
    <property type="entry name" value="Methylated-DNA--protein-cysteine methyltransferase"/>
    <property type="match status" value="1"/>
</dbReference>
<keyword evidence="4 9" id="KW-0489">Methyltransferase</keyword>
<dbReference type="InterPro" id="IPR014048">
    <property type="entry name" value="MethylDNA_cys_MeTrfase_DNA-bd"/>
</dbReference>
<dbReference type="GO" id="GO:0003908">
    <property type="term" value="F:methylated-DNA-[protein]-cysteine S-methyltransferase activity"/>
    <property type="evidence" value="ECO:0007669"/>
    <property type="project" value="UniProtKB-UniRule"/>
</dbReference>
<evidence type="ECO:0000259" key="12">
    <source>
        <dbReference type="Pfam" id="PF02870"/>
    </source>
</evidence>
<evidence type="ECO:0000256" key="4">
    <source>
        <dbReference type="ARBA" id="ARBA00022603"/>
    </source>
</evidence>
<reference evidence="14" key="1">
    <citation type="submission" date="2015-11" db="EMBL/GenBank/DDBJ databases">
        <authorList>
            <person name="Varghese N."/>
        </authorList>
    </citation>
    <scope>NUCLEOTIDE SEQUENCE [LARGE SCALE GENOMIC DNA]</scope>
    <source>
        <strain evidence="14">DSM 45899</strain>
    </source>
</reference>
<name>A0A0S4QYE9_9ACTN</name>
<dbReference type="Pfam" id="PF01035">
    <property type="entry name" value="DNA_binding_1"/>
    <property type="match status" value="1"/>
</dbReference>
<protein>
    <recommendedName>
        <fullName evidence="9">Methylated-DNA--protein-cysteine methyltransferase</fullName>
        <ecNumber evidence="9">2.1.1.63</ecNumber>
    </recommendedName>
    <alternativeName>
        <fullName evidence="9">6-O-methylguanine-DNA methyltransferase</fullName>
        <shortName evidence="9">MGMT</shortName>
    </alternativeName>
    <alternativeName>
        <fullName evidence="9">O-6-methylguanine-DNA-alkyltransferase</fullName>
    </alternativeName>
</protein>
<keyword evidence="6 9" id="KW-0227">DNA damage</keyword>
<dbReference type="InterPro" id="IPR036631">
    <property type="entry name" value="MGMT_N_sf"/>
</dbReference>
<evidence type="ECO:0000256" key="10">
    <source>
        <dbReference type="SAM" id="MobiDB-lite"/>
    </source>
</evidence>
<keyword evidence="14" id="KW-1185">Reference proteome</keyword>
<dbReference type="InterPro" id="IPR023546">
    <property type="entry name" value="MGMT"/>
</dbReference>
<dbReference type="Proteomes" id="UP000198802">
    <property type="component" value="Unassembled WGS sequence"/>
</dbReference>
<dbReference type="InterPro" id="IPR036217">
    <property type="entry name" value="MethylDNA_cys_MeTrfase_DNAb"/>
</dbReference>
<keyword evidence="5 9" id="KW-0808">Transferase</keyword>
<dbReference type="PROSITE" id="PS00374">
    <property type="entry name" value="MGMT"/>
    <property type="match status" value="1"/>
</dbReference>
<dbReference type="SUPFAM" id="SSF46767">
    <property type="entry name" value="Methylated DNA-protein cysteine methyltransferase, C-terminal domain"/>
    <property type="match status" value="1"/>
</dbReference>
<dbReference type="NCBIfam" id="TIGR00589">
    <property type="entry name" value="ogt"/>
    <property type="match status" value="1"/>
</dbReference>
<evidence type="ECO:0000313" key="14">
    <source>
        <dbReference type="Proteomes" id="UP000198802"/>
    </source>
</evidence>
<comment type="subcellular location">
    <subcellularLocation>
        <location evidence="9">Cytoplasm</location>
    </subcellularLocation>
</comment>
<comment type="function">
    <text evidence="9">Involved in the cellular defense against the biological effects of O6-methylguanine (O6-MeG) and O4-methylthymine (O4-MeT) in DNA. Repairs the methylated nucleobase in DNA by stoichiometrically transferring the methyl group to a cysteine residue in the enzyme. This is a suicide reaction: the enzyme is irreversibly inactivated.</text>
</comment>
<dbReference type="GO" id="GO:0032259">
    <property type="term" value="P:methylation"/>
    <property type="evidence" value="ECO:0007669"/>
    <property type="project" value="UniProtKB-KW"/>
</dbReference>
<gene>
    <name evidence="13" type="ORF">Ga0074812_13733</name>
</gene>